<feature type="compositionally biased region" description="Low complexity" evidence="2">
    <location>
        <begin position="388"/>
        <end position="398"/>
    </location>
</feature>
<reference evidence="3 4" key="1">
    <citation type="journal article" date="2019" name="Int. J. Syst. Evol. Microbiol.">
        <title>The Global Catalogue of Microorganisms (GCM) 10K type strain sequencing project: providing services to taxonomists for standard genome sequencing and annotation.</title>
        <authorList>
            <consortium name="The Broad Institute Genomics Platform"/>
            <consortium name="The Broad Institute Genome Sequencing Center for Infectious Disease"/>
            <person name="Wu L."/>
            <person name="Ma J."/>
        </authorList>
    </citation>
    <scope>NUCLEOTIDE SEQUENCE [LARGE SCALE GENOMIC DNA]</scope>
    <source>
        <strain evidence="3 4">JCM 14304</strain>
    </source>
</reference>
<dbReference type="Gene3D" id="3.30.420.40">
    <property type="match status" value="2"/>
</dbReference>
<keyword evidence="4" id="KW-1185">Reference proteome</keyword>
<dbReference type="PANTHER" id="PTHR18964">
    <property type="entry name" value="ROK (REPRESSOR, ORF, KINASE) FAMILY"/>
    <property type="match status" value="1"/>
</dbReference>
<proteinExistence type="inferred from homology"/>
<dbReference type="Pfam" id="PF00480">
    <property type="entry name" value="ROK"/>
    <property type="match status" value="1"/>
</dbReference>
<feature type="region of interest" description="Disordered" evidence="2">
    <location>
        <begin position="388"/>
        <end position="407"/>
    </location>
</feature>
<gene>
    <name evidence="3" type="ORF">GCM10009742_24410</name>
</gene>
<protein>
    <submittedName>
        <fullName evidence="3">ROK family transcriptional regulator</fullName>
    </submittedName>
</protein>
<sequence length="407" mass="41959">MRRTHEERVLLVLREQGALSRNQIARAIGLSRTTLSEITGSLLQRGAIVVIDTDAADREGSGRPAERLALDPASGQFMGVDFGHRRVHVVVADASHEIVASGSDRYEDRIDWPTRLEVAFGLLERLSAQFGVHYGALQGVGIGIPGPYSGKPGVRGFPSHRAAADGFHEASVDEAFGERLGAPVIVDNNTRLAALAEATFGGKAIEDLLYVRLSDGVGGGLVVGGRLVSGSAGLAGELGHVTVRQDGSPCRCGKHGCLETIASAPAILAACRAAGLAVDTLDDLATAVARSHPVADRVLRDASTALGQVLAAVGMALNPAEIVIGGEITRIAPVLVQQAAATVRYGLFPGAASPGVRTAYLSDDDGALGALAAVFHSSPLLAGYPATPAPARLRPTATQGVADGRAH</sequence>
<comment type="similarity">
    <text evidence="1">Belongs to the ROK (NagC/XylR) family.</text>
</comment>
<dbReference type="Gene3D" id="1.10.10.10">
    <property type="entry name" value="Winged helix-like DNA-binding domain superfamily/Winged helix DNA-binding domain"/>
    <property type="match status" value="1"/>
</dbReference>
<dbReference type="PANTHER" id="PTHR18964:SF149">
    <property type="entry name" value="BIFUNCTIONAL UDP-N-ACETYLGLUCOSAMINE 2-EPIMERASE_N-ACETYLMANNOSAMINE KINASE"/>
    <property type="match status" value="1"/>
</dbReference>
<accession>A0ABN2DKB2</accession>
<dbReference type="Proteomes" id="UP001500190">
    <property type="component" value="Unassembled WGS sequence"/>
</dbReference>
<comment type="caution">
    <text evidence="3">The sequence shown here is derived from an EMBL/GenBank/DDBJ whole genome shotgun (WGS) entry which is preliminary data.</text>
</comment>
<evidence type="ECO:0000256" key="2">
    <source>
        <dbReference type="SAM" id="MobiDB-lite"/>
    </source>
</evidence>
<dbReference type="EMBL" id="BAAAND010000004">
    <property type="protein sequence ID" value="GAA1579238.1"/>
    <property type="molecule type" value="Genomic_DNA"/>
</dbReference>
<name>A0ABN2DKB2_9ACTN</name>
<dbReference type="InterPro" id="IPR036388">
    <property type="entry name" value="WH-like_DNA-bd_sf"/>
</dbReference>
<dbReference type="SUPFAM" id="SSF53067">
    <property type="entry name" value="Actin-like ATPase domain"/>
    <property type="match status" value="1"/>
</dbReference>
<evidence type="ECO:0000313" key="4">
    <source>
        <dbReference type="Proteomes" id="UP001500190"/>
    </source>
</evidence>
<dbReference type="InterPro" id="IPR000600">
    <property type="entry name" value="ROK"/>
</dbReference>
<organism evidence="3 4">
    <name type="scientific">Kribbella karoonensis</name>
    <dbReference type="NCBI Taxonomy" id="324851"/>
    <lineage>
        <taxon>Bacteria</taxon>
        <taxon>Bacillati</taxon>
        <taxon>Actinomycetota</taxon>
        <taxon>Actinomycetes</taxon>
        <taxon>Propionibacteriales</taxon>
        <taxon>Kribbellaceae</taxon>
        <taxon>Kribbella</taxon>
    </lineage>
</organism>
<evidence type="ECO:0000256" key="1">
    <source>
        <dbReference type="ARBA" id="ARBA00006479"/>
    </source>
</evidence>
<evidence type="ECO:0000313" key="3">
    <source>
        <dbReference type="EMBL" id="GAA1579238.1"/>
    </source>
</evidence>
<dbReference type="InterPro" id="IPR036390">
    <property type="entry name" value="WH_DNA-bd_sf"/>
</dbReference>
<dbReference type="SUPFAM" id="SSF46785">
    <property type="entry name" value="Winged helix' DNA-binding domain"/>
    <property type="match status" value="1"/>
</dbReference>
<dbReference type="PROSITE" id="PS01125">
    <property type="entry name" value="ROK"/>
    <property type="match status" value="1"/>
</dbReference>
<dbReference type="InterPro" id="IPR049874">
    <property type="entry name" value="ROK_cs"/>
</dbReference>
<dbReference type="InterPro" id="IPR043129">
    <property type="entry name" value="ATPase_NBD"/>
</dbReference>